<feature type="compositionally biased region" description="Polar residues" evidence="1">
    <location>
        <begin position="95"/>
        <end position="109"/>
    </location>
</feature>
<dbReference type="Proteomes" id="UP001605036">
    <property type="component" value="Unassembled WGS sequence"/>
</dbReference>
<feature type="region of interest" description="Disordered" evidence="1">
    <location>
        <begin position="95"/>
        <end position="154"/>
    </location>
</feature>
<reference evidence="2 3" key="1">
    <citation type="submission" date="2024-09" db="EMBL/GenBank/DDBJ databases">
        <title>Chromosome-scale assembly of Riccia fluitans.</title>
        <authorList>
            <person name="Paukszto L."/>
            <person name="Sawicki J."/>
            <person name="Karawczyk K."/>
            <person name="Piernik-Szablinska J."/>
            <person name="Szczecinska M."/>
            <person name="Mazdziarz M."/>
        </authorList>
    </citation>
    <scope>NUCLEOTIDE SEQUENCE [LARGE SCALE GENOMIC DNA]</scope>
    <source>
        <strain evidence="2">Rf_01</strain>
        <tissue evidence="2">Aerial parts of the thallus</tissue>
    </source>
</reference>
<protein>
    <submittedName>
        <fullName evidence="2">Uncharacterized protein</fullName>
    </submittedName>
</protein>
<feature type="compositionally biased region" description="Basic and acidic residues" evidence="1">
    <location>
        <begin position="13"/>
        <end position="22"/>
    </location>
</feature>
<evidence type="ECO:0000256" key="1">
    <source>
        <dbReference type="SAM" id="MobiDB-lite"/>
    </source>
</evidence>
<dbReference type="AlphaFoldDB" id="A0ABD1Y2P5"/>
<keyword evidence="3" id="KW-1185">Reference proteome</keyword>
<evidence type="ECO:0000313" key="2">
    <source>
        <dbReference type="EMBL" id="KAL2621026.1"/>
    </source>
</evidence>
<organism evidence="2 3">
    <name type="scientific">Riccia fluitans</name>
    <dbReference type="NCBI Taxonomy" id="41844"/>
    <lineage>
        <taxon>Eukaryota</taxon>
        <taxon>Viridiplantae</taxon>
        <taxon>Streptophyta</taxon>
        <taxon>Embryophyta</taxon>
        <taxon>Marchantiophyta</taxon>
        <taxon>Marchantiopsida</taxon>
        <taxon>Marchantiidae</taxon>
        <taxon>Marchantiales</taxon>
        <taxon>Ricciaceae</taxon>
        <taxon>Riccia</taxon>
    </lineage>
</organism>
<proteinExistence type="predicted"/>
<feature type="region of interest" description="Disordered" evidence="1">
    <location>
        <begin position="1"/>
        <end position="22"/>
    </location>
</feature>
<gene>
    <name evidence="2" type="ORF">R1flu_001231</name>
</gene>
<sequence length="260" mass="29652">MRRWPTLSGKSPDYGRKLLTKDAKMRELEKTLRERPEEIQPGQIESAQKEFHDVEQRFALVESPNLSDISLPSFSPVLVETLRKTLDTEFEQMKQLQSVQRATPGATTSEARELTTKYTPPTSPERPPAEFQTPEGQATTMETDTPTTTLVERHQLDRLRADLDLSRQELDVAWQEKERLEGRLEKVRTKADLEAAFADLDIVQAQLDEEHERNNKLQERVRALEKEIRAMRRQALLRPSSPGVPPGHASSGGPLENSQH</sequence>
<name>A0ABD1Y2P5_9MARC</name>
<accession>A0ABD1Y2P5</accession>
<comment type="caution">
    <text evidence="2">The sequence shown here is derived from an EMBL/GenBank/DDBJ whole genome shotgun (WGS) entry which is preliminary data.</text>
</comment>
<evidence type="ECO:0000313" key="3">
    <source>
        <dbReference type="Proteomes" id="UP001605036"/>
    </source>
</evidence>
<feature type="region of interest" description="Disordered" evidence="1">
    <location>
        <begin position="232"/>
        <end position="260"/>
    </location>
</feature>
<dbReference type="EMBL" id="JBHFFA010000006">
    <property type="protein sequence ID" value="KAL2621026.1"/>
    <property type="molecule type" value="Genomic_DNA"/>
</dbReference>
<feature type="compositionally biased region" description="Low complexity" evidence="1">
    <location>
        <begin position="139"/>
        <end position="149"/>
    </location>
</feature>